<name>A0A844DA96_9BURK</name>
<dbReference type="InterPro" id="IPR036942">
    <property type="entry name" value="Beta-barrel_TonB_sf"/>
</dbReference>
<dbReference type="Proteomes" id="UP000439986">
    <property type="component" value="Unassembled WGS sequence"/>
</dbReference>
<evidence type="ECO:0000259" key="18">
    <source>
        <dbReference type="Pfam" id="PF07715"/>
    </source>
</evidence>
<evidence type="ECO:0000256" key="11">
    <source>
        <dbReference type="ARBA" id="ARBA00023237"/>
    </source>
</evidence>
<keyword evidence="2 12" id="KW-0813">Transport</keyword>
<evidence type="ECO:0000256" key="6">
    <source>
        <dbReference type="ARBA" id="ARBA00022729"/>
    </source>
</evidence>
<comment type="similarity">
    <text evidence="12 15">Belongs to the TonB-dependent receptor family.</text>
</comment>
<keyword evidence="11 12" id="KW-0998">Cell outer membrane</keyword>
<keyword evidence="5 12" id="KW-0812">Transmembrane</keyword>
<comment type="subcellular location">
    <subcellularLocation>
        <location evidence="1 12">Cell outer membrane</location>
        <topology evidence="1 12">Multi-pass membrane protein</topology>
    </subcellularLocation>
</comment>
<dbReference type="PROSITE" id="PS52016">
    <property type="entry name" value="TONB_DEPENDENT_REC_3"/>
    <property type="match status" value="1"/>
</dbReference>
<dbReference type="Gene3D" id="2.40.170.20">
    <property type="entry name" value="TonB-dependent receptor, beta-barrel domain"/>
    <property type="match status" value="1"/>
</dbReference>
<dbReference type="EMBL" id="WKJL01000012">
    <property type="protein sequence ID" value="MRW85742.1"/>
    <property type="molecule type" value="Genomic_DNA"/>
</dbReference>
<evidence type="ECO:0000256" key="7">
    <source>
        <dbReference type="ARBA" id="ARBA00023004"/>
    </source>
</evidence>
<keyword evidence="8" id="KW-0406">Ion transport</keyword>
<dbReference type="AlphaFoldDB" id="A0A844DA96"/>
<evidence type="ECO:0000256" key="10">
    <source>
        <dbReference type="ARBA" id="ARBA00023136"/>
    </source>
</evidence>
<dbReference type="PANTHER" id="PTHR32552:SF81">
    <property type="entry name" value="TONB-DEPENDENT OUTER MEMBRANE RECEPTOR"/>
    <property type="match status" value="1"/>
</dbReference>
<dbReference type="SUPFAM" id="SSF56935">
    <property type="entry name" value="Porins"/>
    <property type="match status" value="1"/>
</dbReference>
<accession>A0A844DA96</accession>
<evidence type="ECO:0000256" key="16">
    <source>
        <dbReference type="SAM" id="SignalP"/>
    </source>
</evidence>
<evidence type="ECO:0000256" key="15">
    <source>
        <dbReference type="RuleBase" id="RU003357"/>
    </source>
</evidence>
<dbReference type="InterPro" id="IPR000531">
    <property type="entry name" value="Beta-barrel_TonB"/>
</dbReference>
<dbReference type="InterPro" id="IPR039426">
    <property type="entry name" value="TonB-dep_rcpt-like"/>
</dbReference>
<evidence type="ECO:0000256" key="5">
    <source>
        <dbReference type="ARBA" id="ARBA00022692"/>
    </source>
</evidence>
<evidence type="ECO:0000256" key="1">
    <source>
        <dbReference type="ARBA" id="ARBA00004571"/>
    </source>
</evidence>
<evidence type="ECO:0000313" key="20">
    <source>
        <dbReference type="Proteomes" id="UP000439986"/>
    </source>
</evidence>
<feature type="domain" description="TonB-dependent receptor plug" evidence="18">
    <location>
        <begin position="50"/>
        <end position="160"/>
    </location>
</feature>
<reference evidence="19 20" key="1">
    <citation type="submission" date="2019-11" db="EMBL/GenBank/DDBJ databases">
        <title>Novel species isolated from a subtropical stream in China.</title>
        <authorList>
            <person name="Lu H."/>
        </authorList>
    </citation>
    <scope>NUCLEOTIDE SEQUENCE [LARGE SCALE GENOMIC DNA]</scope>
    <source>
        <strain evidence="19 20">FT26W</strain>
    </source>
</reference>
<dbReference type="Pfam" id="PF07715">
    <property type="entry name" value="Plug"/>
    <property type="match status" value="1"/>
</dbReference>
<evidence type="ECO:0000256" key="12">
    <source>
        <dbReference type="PROSITE-ProRule" id="PRU01360"/>
    </source>
</evidence>
<dbReference type="InterPro" id="IPR010917">
    <property type="entry name" value="TonB_rcpt_CS"/>
</dbReference>
<dbReference type="PANTHER" id="PTHR32552">
    <property type="entry name" value="FERRICHROME IRON RECEPTOR-RELATED"/>
    <property type="match status" value="1"/>
</dbReference>
<evidence type="ECO:0000256" key="9">
    <source>
        <dbReference type="ARBA" id="ARBA00023077"/>
    </source>
</evidence>
<keyword evidence="19" id="KW-0675">Receptor</keyword>
<proteinExistence type="inferred from homology"/>
<keyword evidence="9 13" id="KW-0798">TonB box</keyword>
<dbReference type="InterPro" id="IPR010916">
    <property type="entry name" value="TonB_box_CS"/>
</dbReference>
<keyword evidence="20" id="KW-1185">Reference proteome</keyword>
<gene>
    <name evidence="19" type="ORF">GJ698_16825</name>
</gene>
<keyword evidence="6 16" id="KW-0732">Signal</keyword>
<organism evidence="19 20">
    <name type="scientific">Duganella aquatilis</name>
    <dbReference type="NCBI Taxonomy" id="2666082"/>
    <lineage>
        <taxon>Bacteria</taxon>
        <taxon>Pseudomonadati</taxon>
        <taxon>Pseudomonadota</taxon>
        <taxon>Betaproteobacteria</taxon>
        <taxon>Burkholderiales</taxon>
        <taxon>Oxalobacteraceae</taxon>
        <taxon>Telluria group</taxon>
        <taxon>Duganella</taxon>
    </lineage>
</organism>
<dbReference type="GO" id="GO:0006826">
    <property type="term" value="P:iron ion transport"/>
    <property type="evidence" value="ECO:0007669"/>
    <property type="project" value="UniProtKB-KW"/>
</dbReference>
<keyword evidence="3 12" id="KW-1134">Transmembrane beta strand</keyword>
<sequence length="731" mass="80038">MIKLSKMHKRLLALSAVLPIGSAMAQTEAAATQPQLETVTVTAQRRAENIKDVPVSVTLLKDEKLDVLLSGGQDIRFLAGKVPSLNVESSNGRTFPRFYIRGYGNTDFSTFASQPVSLIYDDVVQENGILKGFPVFDVAGVEVLRGPQGTLFGRNTPAGVVKFDSAKPNLDKVEGYYSASLATHKTSSVEAAANIPLSSEWAMRVSTLRQHRDDFVDNTYTKQNDSLEGYNEHAERVQFLYKPSTTFNALFNVHSRTTDGSARLFRANIIKKGTNDLVDDYDFTKINTNGLNMQNLRTNGANVRLTWDLGSVKLFSITGYEGVDNYYSRGDIDGGTPTGPGFIPFQVQTGGGLSGLKQYTQEFRVESKNPGPLNWQTGVYYFKESGDGYSDNFDSTTQLQTSHLASHQNNEAYAAFGSVSYDVSSDFTVRGGLRYTHDQKDFRTVSAVNVVQVGATSVDESKNKANWDLSGTYKLNQDVSAYARVATGFRAPSIAAASSSVPITVADAETITSYEAGIKADLFNRRARASLSVFDFEVKNQQLTVVGGNSNVTKLINAAKTKGRGLEGEIEGFITPDFKASLSGSYNFTKIEDPNLYVAKCAQCTITDPIGTNGLVSINGNPLPQAAKWIFNATARYNWPLANGNLFVLTDWSYRSKVNFFLYEAKEFTGKALTEGGLRAGYNWDGGKYEVAGFVRNITDKQQVIGAIDFNNLTGFVNEPRQFGVQFRGGF</sequence>
<evidence type="ECO:0000259" key="17">
    <source>
        <dbReference type="Pfam" id="PF00593"/>
    </source>
</evidence>
<feature type="short sequence motif" description="TonB C-terminal box" evidence="14">
    <location>
        <begin position="714"/>
        <end position="731"/>
    </location>
</feature>
<dbReference type="RefSeq" id="WP_154359018.1">
    <property type="nucleotide sequence ID" value="NZ_WKJL01000012.1"/>
</dbReference>
<dbReference type="InterPro" id="IPR012910">
    <property type="entry name" value="Plug_dom"/>
</dbReference>
<feature type="signal peptide" evidence="16">
    <location>
        <begin position="1"/>
        <end position="25"/>
    </location>
</feature>
<protein>
    <submittedName>
        <fullName evidence="19">TonB-dependent receptor</fullName>
    </submittedName>
</protein>
<feature type="short sequence motif" description="TonB box" evidence="13">
    <location>
        <begin position="38"/>
        <end position="44"/>
    </location>
</feature>
<evidence type="ECO:0000313" key="19">
    <source>
        <dbReference type="EMBL" id="MRW85742.1"/>
    </source>
</evidence>
<evidence type="ECO:0000256" key="4">
    <source>
        <dbReference type="ARBA" id="ARBA00022496"/>
    </source>
</evidence>
<evidence type="ECO:0000256" key="14">
    <source>
        <dbReference type="PROSITE-ProRule" id="PRU10144"/>
    </source>
</evidence>
<keyword evidence="10 12" id="KW-0472">Membrane</keyword>
<dbReference type="GO" id="GO:0009279">
    <property type="term" value="C:cell outer membrane"/>
    <property type="evidence" value="ECO:0007669"/>
    <property type="project" value="UniProtKB-SubCell"/>
</dbReference>
<evidence type="ECO:0000256" key="2">
    <source>
        <dbReference type="ARBA" id="ARBA00022448"/>
    </source>
</evidence>
<comment type="caution">
    <text evidence="19">The sequence shown here is derived from an EMBL/GenBank/DDBJ whole genome shotgun (WGS) entry which is preliminary data.</text>
</comment>
<feature type="domain" description="TonB-dependent receptor-like beta-barrel" evidence="17">
    <location>
        <begin position="268"/>
        <end position="698"/>
    </location>
</feature>
<dbReference type="PROSITE" id="PS01156">
    <property type="entry name" value="TONB_DEPENDENT_REC_2"/>
    <property type="match status" value="1"/>
</dbReference>
<dbReference type="Pfam" id="PF00593">
    <property type="entry name" value="TonB_dep_Rec_b-barrel"/>
    <property type="match status" value="1"/>
</dbReference>
<evidence type="ECO:0000256" key="8">
    <source>
        <dbReference type="ARBA" id="ARBA00023065"/>
    </source>
</evidence>
<keyword evidence="4" id="KW-0410">Iron transport</keyword>
<dbReference type="PROSITE" id="PS00430">
    <property type="entry name" value="TONB_DEPENDENT_REC_1"/>
    <property type="match status" value="1"/>
</dbReference>
<feature type="chain" id="PRO_5033009556" evidence="16">
    <location>
        <begin position="26"/>
        <end position="731"/>
    </location>
</feature>
<evidence type="ECO:0000256" key="13">
    <source>
        <dbReference type="PROSITE-ProRule" id="PRU10143"/>
    </source>
</evidence>
<keyword evidence="7" id="KW-0408">Iron</keyword>
<evidence type="ECO:0000256" key="3">
    <source>
        <dbReference type="ARBA" id="ARBA00022452"/>
    </source>
</evidence>